<keyword evidence="3" id="KW-1185">Reference proteome</keyword>
<evidence type="ECO:0000313" key="2">
    <source>
        <dbReference type="EMBL" id="VEN44161.1"/>
    </source>
</evidence>
<dbReference type="OrthoDB" id="6762836at2759"/>
<accession>A0A653C8B4</accession>
<proteinExistence type="predicted"/>
<feature type="non-terminal residue" evidence="2">
    <location>
        <position position="208"/>
    </location>
</feature>
<reference evidence="2 3" key="1">
    <citation type="submission" date="2019-01" db="EMBL/GenBank/DDBJ databases">
        <authorList>
            <person name="Sayadi A."/>
        </authorList>
    </citation>
    <scope>NUCLEOTIDE SEQUENCE [LARGE SCALE GENOMIC DNA]</scope>
</reference>
<dbReference type="Proteomes" id="UP000410492">
    <property type="component" value="Unassembled WGS sequence"/>
</dbReference>
<organism evidence="2 3">
    <name type="scientific">Callosobruchus maculatus</name>
    <name type="common">Southern cowpea weevil</name>
    <name type="synonym">Pulse bruchid</name>
    <dbReference type="NCBI Taxonomy" id="64391"/>
    <lineage>
        <taxon>Eukaryota</taxon>
        <taxon>Metazoa</taxon>
        <taxon>Ecdysozoa</taxon>
        <taxon>Arthropoda</taxon>
        <taxon>Hexapoda</taxon>
        <taxon>Insecta</taxon>
        <taxon>Pterygota</taxon>
        <taxon>Neoptera</taxon>
        <taxon>Endopterygota</taxon>
        <taxon>Coleoptera</taxon>
        <taxon>Polyphaga</taxon>
        <taxon>Cucujiformia</taxon>
        <taxon>Chrysomeloidea</taxon>
        <taxon>Chrysomelidae</taxon>
        <taxon>Bruchinae</taxon>
        <taxon>Bruchini</taxon>
        <taxon>Callosobruchus</taxon>
    </lineage>
</organism>
<gene>
    <name evidence="2" type="ORF">CALMAC_LOCUS7062</name>
</gene>
<dbReference type="EMBL" id="CAACVG010007208">
    <property type="protein sequence ID" value="VEN44161.1"/>
    <property type="molecule type" value="Genomic_DNA"/>
</dbReference>
<name>A0A653C8B4_CALMS</name>
<evidence type="ECO:0000313" key="3">
    <source>
        <dbReference type="Proteomes" id="UP000410492"/>
    </source>
</evidence>
<feature type="compositionally biased region" description="Basic and acidic residues" evidence="1">
    <location>
        <begin position="16"/>
        <end position="28"/>
    </location>
</feature>
<evidence type="ECO:0000256" key="1">
    <source>
        <dbReference type="SAM" id="MobiDB-lite"/>
    </source>
</evidence>
<sequence length="208" mass="24755">MKEMTPREQRQKRKEWKNYTRAHSEKQKLAAPCYQKLDENTPPSSDNEDAELLSNEERRKKKILNRNKVRRYREKQNMQQKLDVLHKKLQMYKKRYQRLKKQTQKSKLNTNHLTPISRVNQINPASIWAHVAPIFNFYSNKGIEIIHFLSDSPSTQYRNKSMFSFKTNHMATYFEGLTHADVNVFQTVIQSSKIISFPGTMKVHQVKT</sequence>
<evidence type="ECO:0008006" key="4">
    <source>
        <dbReference type="Google" id="ProtNLM"/>
    </source>
</evidence>
<feature type="region of interest" description="Disordered" evidence="1">
    <location>
        <begin position="1"/>
        <end position="55"/>
    </location>
</feature>
<protein>
    <recommendedName>
        <fullName evidence="4">BZIP domain-containing protein</fullName>
    </recommendedName>
</protein>
<dbReference type="AlphaFoldDB" id="A0A653C8B4"/>